<keyword evidence="2" id="KW-0472">Membrane</keyword>
<feature type="compositionally biased region" description="Polar residues" evidence="1">
    <location>
        <begin position="107"/>
        <end position="121"/>
    </location>
</feature>
<evidence type="ECO:0000313" key="3">
    <source>
        <dbReference type="EMBL" id="KAK4228628.1"/>
    </source>
</evidence>
<gene>
    <name evidence="3" type="ORF">QBC38DRAFT_544032</name>
</gene>
<feature type="region of interest" description="Disordered" evidence="1">
    <location>
        <begin position="107"/>
        <end position="136"/>
    </location>
</feature>
<organism evidence="3 4">
    <name type="scientific">Podospora fimiseda</name>
    <dbReference type="NCBI Taxonomy" id="252190"/>
    <lineage>
        <taxon>Eukaryota</taxon>
        <taxon>Fungi</taxon>
        <taxon>Dikarya</taxon>
        <taxon>Ascomycota</taxon>
        <taxon>Pezizomycotina</taxon>
        <taxon>Sordariomycetes</taxon>
        <taxon>Sordariomycetidae</taxon>
        <taxon>Sordariales</taxon>
        <taxon>Podosporaceae</taxon>
        <taxon>Podospora</taxon>
    </lineage>
</organism>
<protein>
    <recommendedName>
        <fullName evidence="5">Apple domain-containing protein</fullName>
    </recommendedName>
</protein>
<feature type="compositionally biased region" description="Low complexity" evidence="1">
    <location>
        <begin position="122"/>
        <end position="136"/>
    </location>
</feature>
<evidence type="ECO:0000313" key="4">
    <source>
        <dbReference type="Proteomes" id="UP001301958"/>
    </source>
</evidence>
<name>A0AAN7BS95_9PEZI</name>
<sequence>MAQQQPIQQPSGYYQIQEEKGARQPPQYPQQGSYQANSSGPLPATPSETVVPIKRSIALAILGAFLVLLIFVIGLGAGLGVSQRNLNQANAKVESIQSQLVAATLSPNTQPSSTSLVPTPLTQSTSTQVSRTSSSSATPTAALVQCPGVNNTIYTATTSSGPKNFRRLCGLDYSGEDEAIDIANVKVNSLDQCIEACANKTGCTGAGWGINLSEKSDPLHSCWMKKALKKSHDAKRADWGFAVVMDTEPISMIP</sequence>
<keyword evidence="2" id="KW-0812">Transmembrane</keyword>
<reference evidence="3" key="1">
    <citation type="journal article" date="2023" name="Mol. Phylogenet. Evol.">
        <title>Genome-scale phylogeny and comparative genomics of the fungal order Sordariales.</title>
        <authorList>
            <person name="Hensen N."/>
            <person name="Bonometti L."/>
            <person name="Westerberg I."/>
            <person name="Brannstrom I.O."/>
            <person name="Guillou S."/>
            <person name="Cros-Aarteil S."/>
            <person name="Calhoun S."/>
            <person name="Haridas S."/>
            <person name="Kuo A."/>
            <person name="Mondo S."/>
            <person name="Pangilinan J."/>
            <person name="Riley R."/>
            <person name="LaButti K."/>
            <person name="Andreopoulos B."/>
            <person name="Lipzen A."/>
            <person name="Chen C."/>
            <person name="Yan M."/>
            <person name="Daum C."/>
            <person name="Ng V."/>
            <person name="Clum A."/>
            <person name="Steindorff A."/>
            <person name="Ohm R.A."/>
            <person name="Martin F."/>
            <person name="Silar P."/>
            <person name="Natvig D.O."/>
            <person name="Lalanne C."/>
            <person name="Gautier V."/>
            <person name="Ament-Velasquez S.L."/>
            <person name="Kruys A."/>
            <person name="Hutchinson M.I."/>
            <person name="Powell A.J."/>
            <person name="Barry K."/>
            <person name="Miller A.N."/>
            <person name="Grigoriev I.V."/>
            <person name="Debuchy R."/>
            <person name="Gladieux P."/>
            <person name="Hiltunen Thoren M."/>
            <person name="Johannesson H."/>
        </authorList>
    </citation>
    <scope>NUCLEOTIDE SEQUENCE</scope>
    <source>
        <strain evidence="3">CBS 990.96</strain>
    </source>
</reference>
<evidence type="ECO:0000256" key="2">
    <source>
        <dbReference type="SAM" id="Phobius"/>
    </source>
</evidence>
<keyword evidence="2" id="KW-1133">Transmembrane helix</keyword>
<feature type="transmembrane region" description="Helical" evidence="2">
    <location>
        <begin position="57"/>
        <end position="81"/>
    </location>
</feature>
<dbReference type="EMBL" id="MU865316">
    <property type="protein sequence ID" value="KAK4228628.1"/>
    <property type="molecule type" value="Genomic_DNA"/>
</dbReference>
<proteinExistence type="predicted"/>
<comment type="caution">
    <text evidence="3">The sequence shown here is derived from an EMBL/GenBank/DDBJ whole genome shotgun (WGS) entry which is preliminary data.</text>
</comment>
<dbReference type="Gene3D" id="3.50.4.10">
    <property type="entry name" value="Hepatocyte Growth Factor"/>
    <property type="match status" value="1"/>
</dbReference>
<keyword evidence="4" id="KW-1185">Reference proteome</keyword>
<feature type="region of interest" description="Disordered" evidence="1">
    <location>
        <begin position="1"/>
        <end position="45"/>
    </location>
</feature>
<dbReference type="Proteomes" id="UP001301958">
    <property type="component" value="Unassembled WGS sequence"/>
</dbReference>
<reference evidence="3" key="2">
    <citation type="submission" date="2023-05" db="EMBL/GenBank/DDBJ databases">
        <authorList>
            <consortium name="Lawrence Berkeley National Laboratory"/>
            <person name="Steindorff A."/>
            <person name="Hensen N."/>
            <person name="Bonometti L."/>
            <person name="Westerberg I."/>
            <person name="Brannstrom I.O."/>
            <person name="Guillou S."/>
            <person name="Cros-Aarteil S."/>
            <person name="Calhoun S."/>
            <person name="Haridas S."/>
            <person name="Kuo A."/>
            <person name="Mondo S."/>
            <person name="Pangilinan J."/>
            <person name="Riley R."/>
            <person name="Labutti K."/>
            <person name="Andreopoulos B."/>
            <person name="Lipzen A."/>
            <person name="Chen C."/>
            <person name="Yanf M."/>
            <person name="Daum C."/>
            <person name="Ng V."/>
            <person name="Clum A."/>
            <person name="Ohm R."/>
            <person name="Martin F."/>
            <person name="Silar P."/>
            <person name="Natvig D."/>
            <person name="Lalanne C."/>
            <person name="Gautier V."/>
            <person name="Ament-Velasquez S.L."/>
            <person name="Kruys A."/>
            <person name="Hutchinson M.I."/>
            <person name="Powell A.J."/>
            <person name="Barry K."/>
            <person name="Miller A.N."/>
            <person name="Grigoriev I.V."/>
            <person name="Debuchy R."/>
            <person name="Gladieux P."/>
            <person name="Thoren M.H."/>
            <person name="Johannesson H."/>
        </authorList>
    </citation>
    <scope>NUCLEOTIDE SEQUENCE</scope>
    <source>
        <strain evidence="3">CBS 990.96</strain>
    </source>
</reference>
<feature type="compositionally biased region" description="Polar residues" evidence="1">
    <location>
        <begin position="1"/>
        <end position="14"/>
    </location>
</feature>
<evidence type="ECO:0000256" key="1">
    <source>
        <dbReference type="SAM" id="MobiDB-lite"/>
    </source>
</evidence>
<evidence type="ECO:0008006" key="5">
    <source>
        <dbReference type="Google" id="ProtNLM"/>
    </source>
</evidence>
<accession>A0AAN7BS95</accession>
<dbReference type="AlphaFoldDB" id="A0AAN7BS95"/>